<feature type="non-terminal residue" evidence="1">
    <location>
        <position position="80"/>
    </location>
</feature>
<name>X1AMN5_9ZZZZ</name>
<sequence>MSSPKLIQLPRGVFQSQLILQKLAERGKFETIKKIGEKCQSVLTDFTKIISTNAGSYLDIVNVQKVDLKAISPKFLEEKN</sequence>
<accession>X1AMN5</accession>
<organism evidence="1">
    <name type="scientific">marine sediment metagenome</name>
    <dbReference type="NCBI Taxonomy" id="412755"/>
    <lineage>
        <taxon>unclassified sequences</taxon>
        <taxon>metagenomes</taxon>
        <taxon>ecological metagenomes</taxon>
    </lineage>
</organism>
<proteinExistence type="predicted"/>
<dbReference type="EMBL" id="BART01016606">
    <property type="protein sequence ID" value="GAG83874.1"/>
    <property type="molecule type" value="Genomic_DNA"/>
</dbReference>
<reference evidence="1" key="1">
    <citation type="journal article" date="2014" name="Front. Microbiol.">
        <title>High frequency of phylogenetically diverse reductive dehalogenase-homologous genes in deep subseafloor sedimentary metagenomes.</title>
        <authorList>
            <person name="Kawai M."/>
            <person name="Futagami T."/>
            <person name="Toyoda A."/>
            <person name="Takaki Y."/>
            <person name="Nishi S."/>
            <person name="Hori S."/>
            <person name="Arai W."/>
            <person name="Tsubouchi T."/>
            <person name="Morono Y."/>
            <person name="Uchiyama I."/>
            <person name="Ito T."/>
            <person name="Fujiyama A."/>
            <person name="Inagaki F."/>
            <person name="Takami H."/>
        </authorList>
    </citation>
    <scope>NUCLEOTIDE SEQUENCE</scope>
    <source>
        <strain evidence="1">Expedition CK06-06</strain>
    </source>
</reference>
<evidence type="ECO:0000313" key="1">
    <source>
        <dbReference type="EMBL" id="GAG83874.1"/>
    </source>
</evidence>
<dbReference type="AlphaFoldDB" id="X1AMN5"/>
<comment type="caution">
    <text evidence="1">The sequence shown here is derived from an EMBL/GenBank/DDBJ whole genome shotgun (WGS) entry which is preliminary data.</text>
</comment>
<gene>
    <name evidence="1" type="ORF">S01H4_31887</name>
</gene>
<protein>
    <submittedName>
        <fullName evidence="1">Uncharacterized protein</fullName>
    </submittedName>
</protein>